<feature type="signal peptide" evidence="1">
    <location>
        <begin position="1"/>
        <end position="21"/>
    </location>
</feature>
<dbReference type="KEGG" id="hbl:XJ32_01530"/>
<protein>
    <recommendedName>
        <fullName evidence="4">Lipoprotein</fullName>
    </recommendedName>
</protein>
<evidence type="ECO:0000256" key="1">
    <source>
        <dbReference type="SAM" id="SignalP"/>
    </source>
</evidence>
<evidence type="ECO:0008006" key="4">
    <source>
        <dbReference type="Google" id="ProtNLM"/>
    </source>
</evidence>
<feature type="chain" id="PRO_5013292542" description="Lipoprotein" evidence="1">
    <location>
        <begin position="22"/>
        <end position="157"/>
    </location>
</feature>
<dbReference type="AlphaFoldDB" id="A0A1Q2LF06"/>
<organism evidence="2 3">
    <name type="scientific">Helicobacter bilis</name>
    <dbReference type="NCBI Taxonomy" id="37372"/>
    <lineage>
        <taxon>Bacteria</taxon>
        <taxon>Pseudomonadati</taxon>
        <taxon>Campylobacterota</taxon>
        <taxon>Epsilonproteobacteria</taxon>
        <taxon>Campylobacterales</taxon>
        <taxon>Helicobacteraceae</taxon>
        <taxon>Helicobacter</taxon>
    </lineage>
</organism>
<dbReference type="RefSeq" id="WP_077388129.1">
    <property type="nucleotide sequence ID" value="NZ_CALESD010000121.1"/>
</dbReference>
<reference evidence="2 3" key="1">
    <citation type="submission" date="2017-02" db="EMBL/GenBank/DDBJ databases">
        <title>Whole genome sequencing of Helicobacter bilis strain AAQJH.</title>
        <authorList>
            <person name="Conlan S."/>
            <person name="Thomas P.J."/>
            <person name="Mullikin J."/>
            <person name="Palmore T.N."/>
            <person name="Frank K.M."/>
            <person name="Segre J.A."/>
        </authorList>
    </citation>
    <scope>NUCLEOTIDE SEQUENCE [LARGE SCALE GENOMIC DNA]</scope>
    <source>
        <strain evidence="2 3">AAQJH</strain>
    </source>
</reference>
<keyword evidence="1" id="KW-0732">Signal</keyword>
<name>A0A1Q2LF06_9HELI</name>
<dbReference type="EMBL" id="CP019645">
    <property type="protein sequence ID" value="AQQ58998.1"/>
    <property type="molecule type" value="Genomic_DNA"/>
</dbReference>
<dbReference type="Proteomes" id="UP000188298">
    <property type="component" value="Chromosome"/>
</dbReference>
<dbReference type="PROSITE" id="PS51257">
    <property type="entry name" value="PROKAR_LIPOPROTEIN"/>
    <property type="match status" value="1"/>
</dbReference>
<proteinExistence type="predicted"/>
<evidence type="ECO:0000313" key="2">
    <source>
        <dbReference type="EMBL" id="AQQ58998.1"/>
    </source>
</evidence>
<evidence type="ECO:0000313" key="3">
    <source>
        <dbReference type="Proteomes" id="UP000188298"/>
    </source>
</evidence>
<gene>
    <name evidence="2" type="ORF">XJ32_01530</name>
</gene>
<accession>A0A1Q2LF06</accession>
<sequence>MRFYLYIFCIFSFITAFIACNDTKIDSKTTTLDEEIWLFNTQYIKTINETSWEKLSVSALNDFTDFKLEFTYISTGKPQTCGLYAKGIVANEAVGNKEKIQTKILMRPNLIPDAAIWIIRTNNTRGGIKVEISDIAAFIESCGDAHQYAVGMYDSIQ</sequence>